<reference evidence="3" key="1">
    <citation type="submission" date="2023-03" db="EMBL/GenBank/DDBJ databases">
        <title>Andean soil-derived lignocellulolytic bacterial consortium as a source of novel taxa and putative plastic-active enzymes.</title>
        <authorList>
            <person name="Diaz-Garcia L."/>
            <person name="Chuvochina M."/>
            <person name="Feuerriegel G."/>
            <person name="Bunk B."/>
            <person name="Sproer C."/>
            <person name="Streit W.R."/>
            <person name="Rodriguez L.M."/>
            <person name="Overmann J."/>
            <person name="Jimenez D.J."/>
        </authorList>
    </citation>
    <scope>NUCLEOTIDE SEQUENCE</scope>
    <source>
        <strain evidence="3">MAG 2441</strain>
    </source>
</reference>
<feature type="domain" description="Copper amine oxidase-like N-terminal" evidence="2">
    <location>
        <begin position="123"/>
        <end position="172"/>
    </location>
</feature>
<feature type="chain" id="PRO_5041698085" evidence="1">
    <location>
        <begin position="25"/>
        <end position="450"/>
    </location>
</feature>
<dbReference type="EMBL" id="CP119317">
    <property type="protein sequence ID" value="WEK55109.1"/>
    <property type="molecule type" value="Genomic_DNA"/>
</dbReference>
<dbReference type="Pfam" id="PF07833">
    <property type="entry name" value="Cu_amine_oxidN1"/>
    <property type="match status" value="2"/>
</dbReference>
<feature type="signal peptide" evidence="1">
    <location>
        <begin position="1"/>
        <end position="24"/>
    </location>
</feature>
<dbReference type="Gene3D" id="3.30.457.10">
    <property type="entry name" value="Copper amine oxidase-like, N-terminal domain"/>
    <property type="match status" value="1"/>
</dbReference>
<dbReference type="Proteomes" id="UP001178662">
    <property type="component" value="Chromosome"/>
</dbReference>
<keyword evidence="1" id="KW-0732">Signal</keyword>
<evidence type="ECO:0000256" key="1">
    <source>
        <dbReference type="SAM" id="SignalP"/>
    </source>
</evidence>
<feature type="domain" description="Copper amine oxidase-like N-terminal" evidence="2">
    <location>
        <begin position="43"/>
        <end position="107"/>
    </location>
</feature>
<dbReference type="AlphaFoldDB" id="A0AA95EY25"/>
<evidence type="ECO:0000259" key="2">
    <source>
        <dbReference type="Pfam" id="PF07833"/>
    </source>
</evidence>
<organism evidence="3 4">
    <name type="scientific">Candidatus Cohnella colombiensis</name>
    <dbReference type="NCBI Taxonomy" id="3121368"/>
    <lineage>
        <taxon>Bacteria</taxon>
        <taxon>Bacillati</taxon>
        <taxon>Bacillota</taxon>
        <taxon>Bacilli</taxon>
        <taxon>Bacillales</taxon>
        <taxon>Paenibacillaceae</taxon>
        <taxon>Cohnella</taxon>
    </lineage>
</organism>
<gene>
    <name evidence="3" type="ORF">P0Y55_03245</name>
</gene>
<dbReference type="InterPro" id="IPR036582">
    <property type="entry name" value="Mao_N_sf"/>
</dbReference>
<evidence type="ECO:0000313" key="3">
    <source>
        <dbReference type="EMBL" id="WEK55109.1"/>
    </source>
</evidence>
<accession>A0AA95EY25</accession>
<evidence type="ECO:0000313" key="4">
    <source>
        <dbReference type="Proteomes" id="UP001178662"/>
    </source>
</evidence>
<proteinExistence type="predicted"/>
<dbReference type="InterPro" id="IPR012854">
    <property type="entry name" value="Cu_amine_oxidase-like_N"/>
</dbReference>
<protein>
    <submittedName>
        <fullName evidence="3">Copper amine oxidase N-terminal domain-containing protein</fullName>
    </submittedName>
</protein>
<name>A0AA95EY25_9BACL</name>
<keyword evidence="4" id="KW-1185">Reference proteome</keyword>
<sequence length="450" mass="49501">MKKVILTGLIFILAFMCMGAVASASGSSESVDAVLNNKLQFKIDGAEWTPTAAPISYNGTTYLPVRAISVALGLDIKFEASTNSIIIVNGKNSNEASATTTNSTADARNLPIKATLNRSLKFQINGESWTPTADPISYKNTTYLPVRALSNALGLDIKFNPASNLIAIQNGEGTNTPVSKNIKPLFETQYESGGYTLHTGSSNKLTFNGKKYSKALYSDTPYVNMYVYPKGAYSTLTLHIASMEQAIVKFKNDKDEVLKSVTIPKGKLSPVELDVSKIKDDHYVTVSVVPFYNNHDEGAVYIFDTSFYSNEPVGKAVIPDFPKTLALFDSQYEIGGYTANTSESSKIEFNGQKYDKVLHSPGEWVNFYIYPKGEYKTFVLQIAATEDSIVVFRDEKDTIFKTATIVKNEVTAIELDVSKFTGEKYVTIHVKPANDGFEGEVYVFDTSTYK</sequence>